<comment type="caution">
    <text evidence="1">The sequence shown here is derived from an EMBL/GenBank/DDBJ whole genome shotgun (WGS) entry which is preliminary data.</text>
</comment>
<dbReference type="Proteomes" id="UP001139981">
    <property type="component" value="Unassembled WGS sequence"/>
</dbReference>
<sequence>MRDPMTGRPRGFGFVTFDSMGGVNAVLQEPSHSLDGKAIDPKHAVPRDGQPTQRRSNYNNNNFNQGMGGYGGSGGGNSSAGTRDDSFQDPVQSMKGEKIFVGGLSPSVTESDLTSNFAEFGTIVEAKIMIDRETGLSRKFGFIQFETEDSALEAVKAGNSVGGIVVHGQRID</sequence>
<evidence type="ECO:0000313" key="2">
    <source>
        <dbReference type="Proteomes" id="UP001139981"/>
    </source>
</evidence>
<keyword evidence="2" id="KW-1185">Reference proteome</keyword>
<protein>
    <submittedName>
        <fullName evidence="1">Heteroproteinous nuclear ribonucleoprotein A1</fullName>
        <ecNumber evidence="1">5.1.1.18</ecNumber>
    </submittedName>
</protein>
<reference evidence="1" key="1">
    <citation type="submission" date="2022-07" db="EMBL/GenBank/DDBJ databases">
        <title>Phylogenomic reconstructions and comparative analyses of Kickxellomycotina fungi.</title>
        <authorList>
            <person name="Reynolds N.K."/>
            <person name="Stajich J.E."/>
            <person name="Barry K."/>
            <person name="Grigoriev I.V."/>
            <person name="Crous P."/>
            <person name="Smith M.E."/>
        </authorList>
    </citation>
    <scope>NUCLEOTIDE SEQUENCE</scope>
    <source>
        <strain evidence="1">CBS 190363</strain>
    </source>
</reference>
<dbReference type="EC" id="5.1.1.18" evidence="1"/>
<organism evidence="1 2">
    <name type="scientific">Coemansia aciculifera</name>
    <dbReference type="NCBI Taxonomy" id="417176"/>
    <lineage>
        <taxon>Eukaryota</taxon>
        <taxon>Fungi</taxon>
        <taxon>Fungi incertae sedis</taxon>
        <taxon>Zoopagomycota</taxon>
        <taxon>Kickxellomycotina</taxon>
        <taxon>Kickxellomycetes</taxon>
        <taxon>Kickxellales</taxon>
        <taxon>Kickxellaceae</taxon>
        <taxon>Coemansia</taxon>
    </lineage>
</organism>
<evidence type="ECO:0000313" key="1">
    <source>
        <dbReference type="EMBL" id="KAJ2877934.1"/>
    </source>
</evidence>
<keyword evidence="1" id="KW-0413">Isomerase</keyword>
<proteinExistence type="predicted"/>
<dbReference type="EMBL" id="JANBVB010003678">
    <property type="protein sequence ID" value="KAJ2877934.1"/>
    <property type="molecule type" value="Genomic_DNA"/>
</dbReference>
<feature type="non-terminal residue" evidence="1">
    <location>
        <position position="172"/>
    </location>
</feature>
<keyword evidence="1" id="KW-0687">Ribonucleoprotein</keyword>
<gene>
    <name evidence="1" type="primary">HNRNPA1</name>
    <name evidence="1" type="ORF">IWW38_006450</name>
</gene>
<name>A0ACC1LSQ8_9FUNG</name>
<accession>A0ACC1LSQ8</accession>